<dbReference type="Pfam" id="PF13567">
    <property type="entry name" value="DUF4131"/>
    <property type="match status" value="1"/>
</dbReference>
<dbReference type="InterPro" id="IPR025405">
    <property type="entry name" value="DUF4131"/>
</dbReference>
<sequence length="260" mass="27103">MLIRYPACVLFVPDHLGSLSPTTPAARRATLAFVMVALGEITALALWRAGFVAPSVLWFGAAMLMLAAGVTRRSGPWAVVLAAAVVVLSGGWFTARVLEVPSSSVAAVLPAPAQPGGGAIMTLEGVVVEPMQRGIASGALADYLPMGGPGYAFTLRAQTAIYDNGSASVRGRVRVTVRGGQPGVTPGDRVRLTGIARAIEPPSNPGQSDARLWAAQDGVAARLALASPELIEHLEPMPTLAATLERGWLSGRHWLRERAS</sequence>
<feature type="domain" description="DUF4131" evidence="2">
    <location>
        <begin position="56"/>
        <end position="230"/>
    </location>
</feature>
<organism evidence="3">
    <name type="scientific">hydrothermal vent metagenome</name>
    <dbReference type="NCBI Taxonomy" id="652676"/>
    <lineage>
        <taxon>unclassified sequences</taxon>
        <taxon>metagenomes</taxon>
        <taxon>ecological metagenomes</taxon>
    </lineage>
</organism>
<protein>
    <recommendedName>
        <fullName evidence="2">DUF4131 domain-containing protein</fullName>
    </recommendedName>
</protein>
<keyword evidence="1" id="KW-0472">Membrane</keyword>
<evidence type="ECO:0000259" key="2">
    <source>
        <dbReference type="Pfam" id="PF13567"/>
    </source>
</evidence>
<evidence type="ECO:0000313" key="3">
    <source>
        <dbReference type="EMBL" id="VAX36138.1"/>
    </source>
</evidence>
<feature type="transmembrane region" description="Helical" evidence="1">
    <location>
        <begin position="29"/>
        <end position="47"/>
    </location>
</feature>
<feature type="transmembrane region" description="Helical" evidence="1">
    <location>
        <begin position="53"/>
        <end position="70"/>
    </location>
</feature>
<gene>
    <name evidence="3" type="ORF">MNBD_PLANCTO03-1934</name>
</gene>
<dbReference type="AlphaFoldDB" id="A0A3B1DJF5"/>
<reference evidence="3" key="1">
    <citation type="submission" date="2018-06" db="EMBL/GenBank/DDBJ databases">
        <authorList>
            <person name="Zhirakovskaya E."/>
        </authorList>
    </citation>
    <scope>NUCLEOTIDE SEQUENCE</scope>
</reference>
<accession>A0A3B1DJF5</accession>
<name>A0A3B1DJF5_9ZZZZ</name>
<evidence type="ECO:0000256" key="1">
    <source>
        <dbReference type="SAM" id="Phobius"/>
    </source>
</evidence>
<feature type="non-terminal residue" evidence="3">
    <location>
        <position position="260"/>
    </location>
</feature>
<dbReference type="EMBL" id="UOGK01000034">
    <property type="protein sequence ID" value="VAX36138.1"/>
    <property type="molecule type" value="Genomic_DNA"/>
</dbReference>
<keyword evidence="1" id="KW-0812">Transmembrane</keyword>
<proteinExistence type="predicted"/>
<keyword evidence="1" id="KW-1133">Transmembrane helix</keyword>
<feature type="transmembrane region" description="Helical" evidence="1">
    <location>
        <begin position="77"/>
        <end position="95"/>
    </location>
</feature>